<dbReference type="Gene3D" id="1.25.40.20">
    <property type="entry name" value="Ankyrin repeat-containing domain"/>
    <property type="match status" value="1"/>
</dbReference>
<dbReference type="OrthoDB" id="512812at2759"/>
<evidence type="ECO:0000256" key="3">
    <source>
        <dbReference type="PROSITE-ProRule" id="PRU00023"/>
    </source>
</evidence>
<dbReference type="SUPFAM" id="SSF48403">
    <property type="entry name" value="Ankyrin repeat"/>
    <property type="match status" value="1"/>
</dbReference>
<dbReference type="InterPro" id="IPR002110">
    <property type="entry name" value="Ankyrin_rpt"/>
</dbReference>
<dbReference type="PANTHER" id="PTHR24193:SF121">
    <property type="entry name" value="ADA2A-CONTAINING COMPLEX COMPONENT 3, ISOFORM D"/>
    <property type="match status" value="1"/>
</dbReference>
<gene>
    <name evidence="5" type="ORF">CHLNCDRAFT_140918</name>
</gene>
<dbReference type="InterPro" id="IPR050663">
    <property type="entry name" value="Ankyrin-SOCS_Box"/>
</dbReference>
<dbReference type="RefSeq" id="XP_005851038.1">
    <property type="nucleotide sequence ID" value="XM_005850976.1"/>
</dbReference>
<name>E1Z6I4_CHLVA</name>
<dbReference type="PROSITE" id="PS50297">
    <property type="entry name" value="ANK_REP_REGION"/>
    <property type="match status" value="1"/>
</dbReference>
<dbReference type="EMBL" id="GL433837">
    <property type="protein sequence ID" value="EFN58936.1"/>
    <property type="molecule type" value="Genomic_DNA"/>
</dbReference>
<dbReference type="Pfam" id="PF00023">
    <property type="entry name" value="Ank"/>
    <property type="match status" value="1"/>
</dbReference>
<proteinExistence type="predicted"/>
<reference evidence="5 6" key="1">
    <citation type="journal article" date="2010" name="Plant Cell">
        <title>The Chlorella variabilis NC64A genome reveals adaptation to photosymbiosis, coevolution with viruses, and cryptic sex.</title>
        <authorList>
            <person name="Blanc G."/>
            <person name="Duncan G."/>
            <person name="Agarkova I."/>
            <person name="Borodovsky M."/>
            <person name="Gurnon J."/>
            <person name="Kuo A."/>
            <person name="Lindquist E."/>
            <person name="Lucas S."/>
            <person name="Pangilinan J."/>
            <person name="Polle J."/>
            <person name="Salamov A."/>
            <person name="Terry A."/>
            <person name="Yamada T."/>
            <person name="Dunigan D.D."/>
            <person name="Grigoriev I.V."/>
            <person name="Claverie J.M."/>
            <person name="Van Etten J.L."/>
        </authorList>
    </citation>
    <scope>NUCLEOTIDE SEQUENCE [LARGE SCALE GENOMIC DNA]</scope>
    <source>
        <strain evidence="5 6">NC64A</strain>
    </source>
</reference>
<dbReference type="InterPro" id="IPR036770">
    <property type="entry name" value="Ankyrin_rpt-contain_sf"/>
</dbReference>
<dbReference type="GO" id="GO:0045944">
    <property type="term" value="P:positive regulation of transcription by RNA polymerase II"/>
    <property type="evidence" value="ECO:0007669"/>
    <property type="project" value="TreeGrafter"/>
</dbReference>
<feature type="repeat" description="ANK" evidence="3">
    <location>
        <begin position="104"/>
        <end position="136"/>
    </location>
</feature>
<keyword evidence="6" id="KW-1185">Reference proteome</keyword>
<dbReference type="SMART" id="SM00248">
    <property type="entry name" value="ANK"/>
    <property type="match status" value="3"/>
</dbReference>
<evidence type="ECO:0000256" key="4">
    <source>
        <dbReference type="SAM" id="MobiDB-lite"/>
    </source>
</evidence>
<feature type="region of interest" description="Disordered" evidence="4">
    <location>
        <begin position="279"/>
        <end position="339"/>
    </location>
</feature>
<evidence type="ECO:0000313" key="5">
    <source>
        <dbReference type="EMBL" id="EFN58936.1"/>
    </source>
</evidence>
<dbReference type="PANTHER" id="PTHR24193">
    <property type="entry name" value="ANKYRIN REPEAT PROTEIN"/>
    <property type="match status" value="1"/>
</dbReference>
<dbReference type="AlphaFoldDB" id="E1Z6I4"/>
<evidence type="ECO:0000256" key="2">
    <source>
        <dbReference type="ARBA" id="ARBA00023043"/>
    </source>
</evidence>
<feature type="compositionally biased region" description="Acidic residues" evidence="4">
    <location>
        <begin position="287"/>
        <end position="299"/>
    </location>
</feature>
<organism evidence="6">
    <name type="scientific">Chlorella variabilis</name>
    <name type="common">Green alga</name>
    <dbReference type="NCBI Taxonomy" id="554065"/>
    <lineage>
        <taxon>Eukaryota</taxon>
        <taxon>Viridiplantae</taxon>
        <taxon>Chlorophyta</taxon>
        <taxon>core chlorophytes</taxon>
        <taxon>Trebouxiophyceae</taxon>
        <taxon>Chlorellales</taxon>
        <taxon>Chlorellaceae</taxon>
        <taxon>Chlorella clade</taxon>
        <taxon>Chlorella</taxon>
    </lineage>
</organism>
<dbReference type="GO" id="GO:0005634">
    <property type="term" value="C:nucleus"/>
    <property type="evidence" value="ECO:0007669"/>
    <property type="project" value="TreeGrafter"/>
</dbReference>
<keyword evidence="2 3" id="KW-0040">ANK repeat</keyword>
<dbReference type="PROSITE" id="PS50088">
    <property type="entry name" value="ANK_REPEAT"/>
    <property type="match status" value="1"/>
</dbReference>
<sequence length="641" mass="66217">MPTTRSRKAAQQSLFRALAGRDSTAALQLIEAQRRAGPGFHVIPEWLTSLHLAAAAGCSEVLGAIVKAGVSVNSTLPWPGAQPQWVVALRHMLLTPEQRAALLPGMSALAVAARLGHLPCVRRLLELGADANLVGPPREGPAGVQPFTPLSAAVLRAGPGQQAAATRGVVDLLLHHGADPLAPAVRRRCSTLRCACGSEFLPNGALPLLLAHLERQHAAGRLALGSGEQAAEVMVGAARCAREQLFAVAHEYVLAAAGLRRRRDAKLAAAAAARSAARRPAWRSGLEEEPQQQEEEVEEVPSTPIAAASSDGGGGGWDAGFEPGLDAGPATAAPPPWQPSPVQLFEALRGAALGGSPAILRAILASPLPFSVAQADAAGNGLMAHSAAHAGCAEAIHILHRAGAQLTLRRLLYVLEKGVAAGAVAALLACQRPPVPPDTATLKAAGVVSFSCPIHRLLHIWKRHQPGQDPGAAADAARERNVMLVLEELVSAGYRPAVYSGLRHPMVMAHDGALTPVTDPFDPFEYFPVAGPADSRRAGGGGGWFLLVARQGAWDTAAHAIWPDRFKAAVRGLLLAARHGDGARSGGRPAAGTSRAARAARCAARAAGAQAPAGGASLAALPQELVLQVAAQAAWPMSAWV</sequence>
<dbReference type="InParanoid" id="E1Z6I4"/>
<dbReference type="Proteomes" id="UP000008141">
    <property type="component" value="Unassembled WGS sequence"/>
</dbReference>
<evidence type="ECO:0000256" key="1">
    <source>
        <dbReference type="ARBA" id="ARBA00022737"/>
    </source>
</evidence>
<keyword evidence="1" id="KW-0677">Repeat</keyword>
<dbReference type="KEGG" id="cvr:CHLNCDRAFT_140918"/>
<evidence type="ECO:0000313" key="6">
    <source>
        <dbReference type="Proteomes" id="UP000008141"/>
    </source>
</evidence>
<dbReference type="GO" id="GO:0000976">
    <property type="term" value="F:transcription cis-regulatory region binding"/>
    <property type="evidence" value="ECO:0007669"/>
    <property type="project" value="TreeGrafter"/>
</dbReference>
<dbReference type="GeneID" id="17358168"/>
<accession>E1Z6I4</accession>
<protein>
    <submittedName>
        <fullName evidence="5">Uncharacterized protein</fullName>
    </submittedName>
</protein>